<organism evidence="3 4">
    <name type="scientific">Actinomyces viscosus</name>
    <dbReference type="NCBI Taxonomy" id="1656"/>
    <lineage>
        <taxon>Bacteria</taxon>
        <taxon>Bacillati</taxon>
        <taxon>Actinomycetota</taxon>
        <taxon>Actinomycetes</taxon>
        <taxon>Actinomycetales</taxon>
        <taxon>Actinomycetaceae</taxon>
        <taxon>Actinomyces</taxon>
    </lineage>
</organism>
<feature type="compositionally biased region" description="Polar residues" evidence="1">
    <location>
        <begin position="1"/>
        <end position="12"/>
    </location>
</feature>
<feature type="compositionally biased region" description="Polar residues" evidence="1">
    <location>
        <begin position="98"/>
        <end position="108"/>
    </location>
</feature>
<feature type="region of interest" description="Disordered" evidence="1">
    <location>
        <begin position="90"/>
        <end position="119"/>
    </location>
</feature>
<dbReference type="Proteomes" id="UP000268658">
    <property type="component" value="Chromosome"/>
</dbReference>
<keyword evidence="2" id="KW-0472">Membrane</keyword>
<name>A0A448PM00_ACTVI</name>
<dbReference type="EMBL" id="LR134477">
    <property type="protein sequence ID" value="VEI16852.1"/>
    <property type="molecule type" value="Genomic_DNA"/>
</dbReference>
<reference evidence="3 4" key="1">
    <citation type="submission" date="2018-12" db="EMBL/GenBank/DDBJ databases">
        <authorList>
            <consortium name="Pathogen Informatics"/>
        </authorList>
    </citation>
    <scope>NUCLEOTIDE SEQUENCE [LARGE SCALE GENOMIC DNA]</scope>
    <source>
        <strain evidence="3 4">NCTC10951</strain>
    </source>
</reference>
<gene>
    <name evidence="3" type="ORF">NCTC10951_01892</name>
</gene>
<evidence type="ECO:0000256" key="2">
    <source>
        <dbReference type="SAM" id="Phobius"/>
    </source>
</evidence>
<evidence type="ECO:0000256" key="1">
    <source>
        <dbReference type="SAM" id="MobiDB-lite"/>
    </source>
</evidence>
<dbReference type="RefSeq" id="WP_126414378.1">
    <property type="nucleotide sequence ID" value="NZ_JASPER010000035.1"/>
</dbReference>
<dbReference type="OrthoDB" id="3261138at2"/>
<evidence type="ECO:0000313" key="4">
    <source>
        <dbReference type="Proteomes" id="UP000268658"/>
    </source>
</evidence>
<sequence length="119" mass="11650">MSPFSTDSTDLTGATAGVSEDSSKPAAGQSFPTTRSAARAGSTPSTTASLRRHAILADLSVLQVAALMGTGLLVALGVVLGGRSYITTVSPDGLVSAQPGSHGSSTGDQAAEDSSPAAM</sequence>
<feature type="compositionally biased region" description="Polar residues" evidence="1">
    <location>
        <begin position="30"/>
        <end position="48"/>
    </location>
</feature>
<protein>
    <submittedName>
        <fullName evidence="3">Uncharacterized protein</fullName>
    </submittedName>
</protein>
<keyword evidence="2" id="KW-1133">Transmembrane helix</keyword>
<proteinExistence type="predicted"/>
<accession>A0A448PM00</accession>
<keyword evidence="2" id="KW-0812">Transmembrane</keyword>
<feature type="transmembrane region" description="Helical" evidence="2">
    <location>
        <begin position="60"/>
        <end position="80"/>
    </location>
</feature>
<dbReference type="AlphaFoldDB" id="A0A448PM00"/>
<feature type="region of interest" description="Disordered" evidence="1">
    <location>
        <begin position="1"/>
        <end position="48"/>
    </location>
</feature>
<dbReference type="KEGG" id="avc:NCTC10951_01892"/>
<evidence type="ECO:0000313" key="3">
    <source>
        <dbReference type="EMBL" id="VEI16852.1"/>
    </source>
</evidence>